<evidence type="ECO:0000313" key="1">
    <source>
        <dbReference type="EMBL" id="GAA3624128.1"/>
    </source>
</evidence>
<proteinExistence type="predicted"/>
<name>A0ABP7A3C8_9ACTN</name>
<sequence>MGLLAVLSVLRLLAVLRGLPVLRLLAVLGRLPVLRRLPVLGAVSGLRAWLSAVSGLGAGLLPARLGAWLRAVAGLRARLGAVLGRLLLTVVRTLPWRRAVRRGLGFVGHVGKCEACRL</sequence>
<dbReference type="EMBL" id="BAABDQ010000072">
    <property type="protein sequence ID" value="GAA3624128.1"/>
    <property type="molecule type" value="Genomic_DNA"/>
</dbReference>
<accession>A0ABP7A3C8</accession>
<reference evidence="2" key="1">
    <citation type="journal article" date="2019" name="Int. J. Syst. Evol. Microbiol.">
        <title>The Global Catalogue of Microorganisms (GCM) 10K type strain sequencing project: providing services to taxonomists for standard genome sequencing and annotation.</title>
        <authorList>
            <consortium name="The Broad Institute Genomics Platform"/>
            <consortium name="The Broad Institute Genome Sequencing Center for Infectious Disease"/>
            <person name="Wu L."/>
            <person name="Ma J."/>
        </authorList>
    </citation>
    <scope>NUCLEOTIDE SEQUENCE [LARGE SCALE GENOMIC DNA]</scope>
    <source>
        <strain evidence="2">JCM 17326</strain>
    </source>
</reference>
<comment type="caution">
    <text evidence="1">The sequence shown here is derived from an EMBL/GenBank/DDBJ whole genome shotgun (WGS) entry which is preliminary data.</text>
</comment>
<organism evidence="1 2">
    <name type="scientific">Nonomuraea rosea</name>
    <dbReference type="NCBI Taxonomy" id="638574"/>
    <lineage>
        <taxon>Bacteria</taxon>
        <taxon>Bacillati</taxon>
        <taxon>Actinomycetota</taxon>
        <taxon>Actinomycetes</taxon>
        <taxon>Streptosporangiales</taxon>
        <taxon>Streptosporangiaceae</taxon>
        <taxon>Nonomuraea</taxon>
    </lineage>
</organism>
<dbReference type="Proteomes" id="UP001500630">
    <property type="component" value="Unassembled WGS sequence"/>
</dbReference>
<evidence type="ECO:0000313" key="2">
    <source>
        <dbReference type="Proteomes" id="UP001500630"/>
    </source>
</evidence>
<evidence type="ECO:0008006" key="3">
    <source>
        <dbReference type="Google" id="ProtNLM"/>
    </source>
</evidence>
<gene>
    <name evidence="1" type="ORF">GCM10022419_132210</name>
</gene>
<protein>
    <recommendedName>
        <fullName evidence="3">Secreted protein</fullName>
    </recommendedName>
</protein>
<keyword evidence="2" id="KW-1185">Reference proteome</keyword>